<evidence type="ECO:0000259" key="6">
    <source>
        <dbReference type="Pfam" id="PF08281"/>
    </source>
</evidence>
<dbReference type="SUPFAM" id="SSF88946">
    <property type="entry name" value="Sigma2 domain of RNA polymerase sigma factors"/>
    <property type="match status" value="1"/>
</dbReference>
<keyword evidence="8" id="KW-1185">Reference proteome</keyword>
<evidence type="ECO:0000256" key="4">
    <source>
        <dbReference type="ARBA" id="ARBA00023163"/>
    </source>
</evidence>
<keyword evidence="4" id="KW-0804">Transcription</keyword>
<reference evidence="7 8" key="1">
    <citation type="submission" date="2023-04" db="EMBL/GenBank/DDBJ databases">
        <title>Clostridium tannerae sp. nov., isolated from the fecal material of an alpaca.</title>
        <authorList>
            <person name="Miller S."/>
            <person name="Hendry M."/>
            <person name="King J."/>
            <person name="Sankaranarayanan K."/>
            <person name="Lawson P.A."/>
        </authorList>
    </citation>
    <scope>NUCLEOTIDE SEQUENCE [LARGE SCALE GENOMIC DNA]</scope>
    <source>
        <strain evidence="7 8">A1-XYC3</strain>
    </source>
</reference>
<evidence type="ECO:0000313" key="8">
    <source>
        <dbReference type="Proteomes" id="UP001281656"/>
    </source>
</evidence>
<dbReference type="Pfam" id="PF04542">
    <property type="entry name" value="Sigma70_r2"/>
    <property type="match status" value="1"/>
</dbReference>
<dbReference type="Gene3D" id="1.10.10.10">
    <property type="entry name" value="Winged helix-like DNA-binding domain superfamily/Winged helix DNA-binding domain"/>
    <property type="match status" value="1"/>
</dbReference>
<dbReference type="InterPro" id="IPR013249">
    <property type="entry name" value="RNA_pol_sigma70_r4_t2"/>
</dbReference>
<dbReference type="PANTHER" id="PTHR43133">
    <property type="entry name" value="RNA POLYMERASE ECF-TYPE SIGMA FACTO"/>
    <property type="match status" value="1"/>
</dbReference>
<dbReference type="EMBL" id="JARUJP010000026">
    <property type="protein sequence ID" value="MDW8802696.1"/>
    <property type="molecule type" value="Genomic_DNA"/>
</dbReference>
<dbReference type="PANTHER" id="PTHR43133:SF51">
    <property type="entry name" value="RNA POLYMERASE SIGMA FACTOR"/>
    <property type="match status" value="1"/>
</dbReference>
<sequence>MELENSTTVNSKIEVVNFKTLSKDSFAELILENKVSLYRLSKSILKTEADVQDAISETIIKAYTNIHKLKAMNSFKPWIMKILVNECYSIIKKHKKIELTDDFTAYEGSYEDKTDDNLMFYVNQLKEEFKSVIILFYYDDISIKNISKILNLSEGTVKSRLSRAKVKLKVMMEENSGGDSFE</sequence>
<accession>A0ABU4JX56</accession>
<evidence type="ECO:0000256" key="2">
    <source>
        <dbReference type="ARBA" id="ARBA00023015"/>
    </source>
</evidence>
<dbReference type="InterPro" id="IPR013324">
    <property type="entry name" value="RNA_pol_sigma_r3/r4-like"/>
</dbReference>
<dbReference type="RefSeq" id="WP_318798986.1">
    <property type="nucleotide sequence ID" value="NZ_JARUJP010000026.1"/>
</dbReference>
<keyword evidence="3" id="KW-0731">Sigma factor</keyword>
<dbReference type="Pfam" id="PF08281">
    <property type="entry name" value="Sigma70_r4_2"/>
    <property type="match status" value="1"/>
</dbReference>
<dbReference type="InterPro" id="IPR007627">
    <property type="entry name" value="RNA_pol_sigma70_r2"/>
</dbReference>
<evidence type="ECO:0000256" key="3">
    <source>
        <dbReference type="ARBA" id="ARBA00023082"/>
    </source>
</evidence>
<dbReference type="InterPro" id="IPR013325">
    <property type="entry name" value="RNA_pol_sigma_r2"/>
</dbReference>
<dbReference type="CDD" id="cd06171">
    <property type="entry name" value="Sigma70_r4"/>
    <property type="match status" value="1"/>
</dbReference>
<protein>
    <submittedName>
        <fullName evidence="7">Sigma-70 family RNA polymerase sigma factor</fullName>
    </submittedName>
</protein>
<organism evidence="7 8">
    <name type="scientific">Clostridium tanneri</name>
    <dbReference type="NCBI Taxonomy" id="3037988"/>
    <lineage>
        <taxon>Bacteria</taxon>
        <taxon>Bacillati</taxon>
        <taxon>Bacillota</taxon>
        <taxon>Clostridia</taxon>
        <taxon>Eubacteriales</taxon>
        <taxon>Clostridiaceae</taxon>
        <taxon>Clostridium</taxon>
    </lineage>
</organism>
<dbReference type="Gene3D" id="1.10.1740.10">
    <property type="match status" value="1"/>
</dbReference>
<evidence type="ECO:0000313" key="7">
    <source>
        <dbReference type="EMBL" id="MDW8802696.1"/>
    </source>
</evidence>
<feature type="domain" description="RNA polymerase sigma-70 region 2" evidence="5">
    <location>
        <begin position="30"/>
        <end position="96"/>
    </location>
</feature>
<gene>
    <name evidence="7" type="ORF">P8V03_16230</name>
</gene>
<evidence type="ECO:0000256" key="1">
    <source>
        <dbReference type="ARBA" id="ARBA00010641"/>
    </source>
</evidence>
<keyword evidence="2" id="KW-0805">Transcription regulation</keyword>
<dbReference type="NCBIfam" id="TIGR02937">
    <property type="entry name" value="sigma70-ECF"/>
    <property type="match status" value="1"/>
</dbReference>
<dbReference type="InterPro" id="IPR036388">
    <property type="entry name" value="WH-like_DNA-bd_sf"/>
</dbReference>
<comment type="caution">
    <text evidence="7">The sequence shown here is derived from an EMBL/GenBank/DDBJ whole genome shotgun (WGS) entry which is preliminary data.</text>
</comment>
<dbReference type="InterPro" id="IPR014284">
    <property type="entry name" value="RNA_pol_sigma-70_dom"/>
</dbReference>
<comment type="similarity">
    <text evidence="1">Belongs to the sigma-70 factor family. ECF subfamily.</text>
</comment>
<name>A0ABU4JX56_9CLOT</name>
<feature type="domain" description="RNA polymerase sigma factor 70 region 4 type 2" evidence="6">
    <location>
        <begin position="118"/>
        <end position="168"/>
    </location>
</feature>
<dbReference type="Proteomes" id="UP001281656">
    <property type="component" value="Unassembled WGS sequence"/>
</dbReference>
<evidence type="ECO:0000259" key="5">
    <source>
        <dbReference type="Pfam" id="PF04542"/>
    </source>
</evidence>
<dbReference type="SUPFAM" id="SSF88659">
    <property type="entry name" value="Sigma3 and sigma4 domains of RNA polymerase sigma factors"/>
    <property type="match status" value="1"/>
</dbReference>
<dbReference type="InterPro" id="IPR039425">
    <property type="entry name" value="RNA_pol_sigma-70-like"/>
</dbReference>
<proteinExistence type="inferred from homology"/>